<name>A0AAE3G7E3_9GAMM</name>
<dbReference type="PANTHER" id="PTHR43669:SF3">
    <property type="entry name" value="ALCOHOL DEHYDROGENASE, PUTATIVE (AFU_ORTHOLOGUE AFUA_3G03445)-RELATED"/>
    <property type="match status" value="1"/>
</dbReference>
<accession>A0AAE3G7E3</accession>
<gene>
    <name evidence="3" type="ORF">J2T57_004223</name>
</gene>
<reference evidence="3" key="1">
    <citation type="submission" date="2022-03" db="EMBL/GenBank/DDBJ databases">
        <title>Genomic Encyclopedia of Type Strains, Phase III (KMG-III): the genomes of soil and plant-associated and newly described type strains.</title>
        <authorList>
            <person name="Whitman W."/>
        </authorList>
    </citation>
    <scope>NUCLEOTIDE SEQUENCE</scope>
    <source>
        <strain evidence="3">ANL 6-2</strain>
    </source>
</reference>
<dbReference type="EMBL" id="JALJXV010000013">
    <property type="protein sequence ID" value="MCP1677049.1"/>
    <property type="molecule type" value="Genomic_DNA"/>
</dbReference>
<organism evidence="3 4">
    <name type="scientific">Natronocella acetinitrilica</name>
    <dbReference type="NCBI Taxonomy" id="414046"/>
    <lineage>
        <taxon>Bacteria</taxon>
        <taxon>Pseudomonadati</taxon>
        <taxon>Pseudomonadota</taxon>
        <taxon>Gammaproteobacteria</taxon>
        <taxon>Chromatiales</taxon>
        <taxon>Ectothiorhodospiraceae</taxon>
        <taxon>Natronocella</taxon>
    </lineage>
</organism>
<dbReference type="Gene3D" id="3.40.50.720">
    <property type="entry name" value="NAD(P)-binding Rossmann-like Domain"/>
    <property type="match status" value="1"/>
</dbReference>
<dbReference type="Proteomes" id="UP001205843">
    <property type="component" value="Unassembled WGS sequence"/>
</dbReference>
<dbReference type="SUPFAM" id="SSF51735">
    <property type="entry name" value="NAD(P)-binding Rossmann-fold domains"/>
    <property type="match status" value="1"/>
</dbReference>
<dbReference type="RefSeq" id="WP_253484998.1">
    <property type="nucleotide sequence ID" value="NZ_JALJXV010000013.1"/>
</dbReference>
<evidence type="ECO:0000313" key="4">
    <source>
        <dbReference type="Proteomes" id="UP001205843"/>
    </source>
</evidence>
<dbReference type="Pfam" id="PF13561">
    <property type="entry name" value="adh_short_C2"/>
    <property type="match status" value="1"/>
</dbReference>
<sequence>MLLSNKNAVIYGAGGAIGRVVAHAFAREGAVIFLAGRTLSKLDGVAEEISAAGGMAETAVVDALEKQVIEAHAAAIVGKVGRIDISFNAISMDDVQGIPLAEMSQEDFVRPIDIAVRSQFLTATAAARHMARQGRGVILILTATPARLAIPHCGGFGVACAALEALSRQLAAEVGPNGVRVVCLRSAGSPESISETMDVHAAAGNIARDDFIASLAEMTVLKRLPALAEVGDVAALVASDYASPMTGTVANMTCGAIVD</sequence>
<dbReference type="AlphaFoldDB" id="A0AAE3G7E3"/>
<keyword evidence="2" id="KW-0560">Oxidoreductase</keyword>
<dbReference type="GO" id="GO:0016491">
    <property type="term" value="F:oxidoreductase activity"/>
    <property type="evidence" value="ECO:0007669"/>
    <property type="project" value="UniProtKB-KW"/>
</dbReference>
<comment type="similarity">
    <text evidence="1">Belongs to the short-chain dehydrogenases/reductases (SDR) family.</text>
</comment>
<keyword evidence="4" id="KW-1185">Reference proteome</keyword>
<dbReference type="InterPro" id="IPR036291">
    <property type="entry name" value="NAD(P)-bd_dom_sf"/>
</dbReference>
<dbReference type="CDD" id="cd05233">
    <property type="entry name" value="SDR_c"/>
    <property type="match status" value="1"/>
</dbReference>
<dbReference type="PRINTS" id="PR00081">
    <property type="entry name" value="GDHRDH"/>
</dbReference>
<comment type="caution">
    <text evidence="3">The sequence shown here is derived from an EMBL/GenBank/DDBJ whole genome shotgun (WGS) entry which is preliminary data.</text>
</comment>
<dbReference type="InterPro" id="IPR002347">
    <property type="entry name" value="SDR_fam"/>
</dbReference>
<evidence type="ECO:0000256" key="1">
    <source>
        <dbReference type="ARBA" id="ARBA00006484"/>
    </source>
</evidence>
<evidence type="ECO:0000256" key="2">
    <source>
        <dbReference type="ARBA" id="ARBA00023002"/>
    </source>
</evidence>
<dbReference type="PANTHER" id="PTHR43669">
    <property type="entry name" value="5-KETO-D-GLUCONATE 5-REDUCTASE"/>
    <property type="match status" value="1"/>
</dbReference>
<evidence type="ECO:0000313" key="3">
    <source>
        <dbReference type="EMBL" id="MCP1677049.1"/>
    </source>
</evidence>
<proteinExistence type="inferred from homology"/>
<protein>
    <submittedName>
        <fullName evidence="3">NAD(P)-dependent dehydrogenase (Short-subunit alcohol dehydrogenase family)</fullName>
    </submittedName>
</protein>